<name>A0ABQ3VEX2_9CHLR</name>
<comment type="caution">
    <text evidence="1">The sequence shown here is derived from an EMBL/GenBank/DDBJ whole genome shotgun (WGS) entry which is preliminary data.</text>
</comment>
<dbReference type="Proteomes" id="UP000635565">
    <property type="component" value="Unassembled WGS sequence"/>
</dbReference>
<reference evidence="1 2" key="1">
    <citation type="journal article" date="2021" name="Int. J. Syst. Evol. Microbiol.">
        <title>Reticulibacter mediterranei gen. nov., sp. nov., within the new family Reticulibacteraceae fam. nov., and Ktedonospora formicarum gen. nov., sp. nov., Ktedonobacter robiniae sp. nov., Dictyobacter formicarum sp. nov. and Dictyobacter arantiisoli sp. nov., belonging to the class Ktedonobacteria.</title>
        <authorList>
            <person name="Yabe S."/>
            <person name="Zheng Y."/>
            <person name="Wang C.M."/>
            <person name="Sakai Y."/>
            <person name="Abe K."/>
            <person name="Yokota A."/>
            <person name="Donadio S."/>
            <person name="Cavaletti L."/>
            <person name="Monciardini P."/>
        </authorList>
    </citation>
    <scope>NUCLEOTIDE SEQUENCE [LARGE SCALE GENOMIC DNA]</scope>
    <source>
        <strain evidence="1 2">SOSP1-9</strain>
    </source>
</reference>
<dbReference type="EMBL" id="BNJJ01000007">
    <property type="protein sequence ID" value="GHO84717.1"/>
    <property type="molecule type" value="Genomic_DNA"/>
</dbReference>
<evidence type="ECO:0000313" key="1">
    <source>
        <dbReference type="EMBL" id="GHO84717.1"/>
    </source>
</evidence>
<proteinExistence type="predicted"/>
<dbReference type="RefSeq" id="WP_201362351.1">
    <property type="nucleotide sequence ID" value="NZ_BNJJ01000007.1"/>
</dbReference>
<sequence>MQEFDIQFVCSEWEHIRRRIKTVHNGSKVAALLGGCCPIDVDKNCVPPLLIIRASAYYQYRNLLPFVEEDVVSWAIEMTLGIACQVQLLPPLDVVPRVQPPLNVELRVQPPLVAVSPAGQDSPLTQPLVKTRTIRRQNWFEPLKLERIQADWMQIKQLISEEDKDGEIAEALSACQPIALEMDEYPPTLVLQAINAAAQATLTRHATDGSLMLALLNEIGHVCRMKILAPGSSLPS</sequence>
<organism evidence="1 2">
    <name type="scientific">Dictyobacter formicarum</name>
    <dbReference type="NCBI Taxonomy" id="2778368"/>
    <lineage>
        <taxon>Bacteria</taxon>
        <taxon>Bacillati</taxon>
        <taxon>Chloroflexota</taxon>
        <taxon>Ktedonobacteria</taxon>
        <taxon>Ktedonobacterales</taxon>
        <taxon>Dictyobacteraceae</taxon>
        <taxon>Dictyobacter</taxon>
    </lineage>
</organism>
<accession>A0ABQ3VEX2</accession>
<keyword evidence="2" id="KW-1185">Reference proteome</keyword>
<evidence type="ECO:0000313" key="2">
    <source>
        <dbReference type="Proteomes" id="UP000635565"/>
    </source>
</evidence>
<protein>
    <submittedName>
        <fullName evidence="1">Uncharacterized protein</fullName>
    </submittedName>
</protein>
<gene>
    <name evidence="1" type="ORF">KSZ_27230</name>
</gene>